<dbReference type="Pfam" id="PF02416">
    <property type="entry name" value="TatA_B_E"/>
    <property type="match status" value="1"/>
</dbReference>
<accession>A0A016QMX6</accession>
<dbReference type="STRING" id="1476583.DEIPH_ctg040orf0059"/>
<dbReference type="GO" id="GO:0033281">
    <property type="term" value="C:TAT protein transport complex"/>
    <property type="evidence" value="ECO:0007669"/>
    <property type="project" value="UniProtKB-UniRule"/>
</dbReference>
<feature type="transmembrane region" description="Helical" evidence="9">
    <location>
        <begin position="6"/>
        <end position="22"/>
    </location>
</feature>
<evidence type="ECO:0000313" key="11">
    <source>
        <dbReference type="Proteomes" id="UP000020492"/>
    </source>
</evidence>
<dbReference type="HAMAP" id="MF_00236">
    <property type="entry name" value="TatA_E"/>
    <property type="match status" value="1"/>
</dbReference>
<protein>
    <recommendedName>
        <fullName evidence="9">Sec-independent protein translocase protein TatA</fullName>
    </recommendedName>
</protein>
<keyword evidence="11" id="KW-1185">Reference proteome</keyword>
<evidence type="ECO:0000313" key="10">
    <source>
        <dbReference type="EMBL" id="EYB67490.1"/>
    </source>
</evidence>
<evidence type="ECO:0000256" key="8">
    <source>
        <dbReference type="ARBA" id="ARBA00023136"/>
    </source>
</evidence>
<evidence type="ECO:0000256" key="9">
    <source>
        <dbReference type="HAMAP-Rule" id="MF_00236"/>
    </source>
</evidence>
<name>A0A016QMX6_9DEIO</name>
<keyword evidence="4 9" id="KW-0812">Transmembrane</keyword>
<comment type="function">
    <text evidence="9">Part of the twin-arginine translocation (Tat) system that transports large folded proteins containing a characteristic twin-arginine motif in their signal peptide across membranes. TatA could form the protein-conducting channel of the Tat system.</text>
</comment>
<keyword evidence="6 9" id="KW-1133">Transmembrane helix</keyword>
<evidence type="ECO:0000256" key="5">
    <source>
        <dbReference type="ARBA" id="ARBA00022927"/>
    </source>
</evidence>
<comment type="subcellular location">
    <subcellularLocation>
        <location evidence="1 9">Cell membrane</location>
        <topology evidence="1 9">Single-pass membrane protein</topology>
    </subcellularLocation>
</comment>
<proteinExistence type="inferred from homology"/>
<keyword evidence="8 9" id="KW-0472">Membrane</keyword>
<dbReference type="GO" id="GO:0008320">
    <property type="term" value="F:protein transmembrane transporter activity"/>
    <property type="evidence" value="ECO:0007669"/>
    <property type="project" value="UniProtKB-UniRule"/>
</dbReference>
<dbReference type="InterPro" id="IPR003369">
    <property type="entry name" value="TatA/B/E"/>
</dbReference>
<evidence type="ECO:0000256" key="4">
    <source>
        <dbReference type="ARBA" id="ARBA00022692"/>
    </source>
</evidence>
<dbReference type="GO" id="GO:0043953">
    <property type="term" value="P:protein transport by the Tat complex"/>
    <property type="evidence" value="ECO:0007669"/>
    <property type="project" value="UniProtKB-UniRule"/>
</dbReference>
<sequence>MPNIGAPELIIILLVALVVFGPRKLPELGKSLGQGLREFRRSTGAVTDELRRGLDTPAPADGVPAPVPTLTAAPVPAAQVVATPAVPENTPRA</sequence>
<reference evidence="10 11" key="1">
    <citation type="submission" date="2014-03" db="EMBL/GenBank/DDBJ databases">
        <title>Draft genome sequence of Deinococcus phoenicis 1P10ME.</title>
        <authorList>
            <person name="Stepanov V.G."/>
            <person name="Vaishampayan P."/>
            <person name="Venkateswaran K."/>
            <person name="Fox G.E."/>
        </authorList>
    </citation>
    <scope>NUCLEOTIDE SEQUENCE [LARGE SCALE GENOMIC DNA]</scope>
    <source>
        <strain evidence="10 11">1P10ME</strain>
    </source>
</reference>
<organism evidence="10 11">
    <name type="scientific">Deinococcus phoenicis</name>
    <dbReference type="NCBI Taxonomy" id="1476583"/>
    <lineage>
        <taxon>Bacteria</taxon>
        <taxon>Thermotogati</taxon>
        <taxon>Deinococcota</taxon>
        <taxon>Deinococci</taxon>
        <taxon>Deinococcales</taxon>
        <taxon>Deinococcaceae</taxon>
        <taxon>Deinococcus</taxon>
    </lineage>
</organism>
<comment type="caution">
    <text evidence="10">The sequence shown here is derived from an EMBL/GenBank/DDBJ whole genome shotgun (WGS) entry which is preliminary data.</text>
</comment>
<evidence type="ECO:0000256" key="6">
    <source>
        <dbReference type="ARBA" id="ARBA00022989"/>
    </source>
</evidence>
<dbReference type="NCBIfam" id="NF011430">
    <property type="entry name" value="PRK14861.1"/>
    <property type="match status" value="1"/>
</dbReference>
<dbReference type="eggNOG" id="COG1826">
    <property type="taxonomic scope" value="Bacteria"/>
</dbReference>
<dbReference type="EMBL" id="JHAC01000038">
    <property type="protein sequence ID" value="EYB67490.1"/>
    <property type="molecule type" value="Genomic_DNA"/>
</dbReference>
<evidence type="ECO:0000256" key="7">
    <source>
        <dbReference type="ARBA" id="ARBA00023010"/>
    </source>
</evidence>
<dbReference type="Proteomes" id="UP000020492">
    <property type="component" value="Unassembled WGS sequence"/>
</dbReference>
<evidence type="ECO:0000256" key="3">
    <source>
        <dbReference type="ARBA" id="ARBA00022475"/>
    </source>
</evidence>
<comment type="subunit">
    <text evidence="9">Forms a complex with TatC.</text>
</comment>
<dbReference type="PANTHER" id="PTHR42982">
    <property type="entry name" value="SEC-INDEPENDENT PROTEIN TRANSLOCASE PROTEIN TATA"/>
    <property type="match status" value="1"/>
</dbReference>
<comment type="similarity">
    <text evidence="9">Belongs to the TatA/E family.</text>
</comment>
<evidence type="ECO:0000256" key="2">
    <source>
        <dbReference type="ARBA" id="ARBA00022448"/>
    </source>
</evidence>
<dbReference type="Gene3D" id="1.20.5.3310">
    <property type="match status" value="1"/>
</dbReference>
<keyword evidence="3 9" id="KW-1003">Cell membrane</keyword>
<dbReference type="PATRIC" id="fig|1476583.3.peg.2475"/>
<dbReference type="PRINTS" id="PR01506">
    <property type="entry name" value="TATBPROTEIN"/>
</dbReference>
<dbReference type="OrthoDB" id="9800908at2"/>
<dbReference type="NCBIfam" id="TIGR01411">
    <property type="entry name" value="tatAE"/>
    <property type="match status" value="1"/>
</dbReference>
<keyword evidence="7 9" id="KW-0811">Translocation</keyword>
<dbReference type="PANTHER" id="PTHR42982:SF1">
    <property type="entry name" value="SEC-INDEPENDENT PROTEIN TRANSLOCASE PROTEIN TATA"/>
    <property type="match status" value="1"/>
</dbReference>
<dbReference type="RefSeq" id="WP_034358483.1">
    <property type="nucleotide sequence ID" value="NZ_JHAC01000038.1"/>
</dbReference>
<dbReference type="AlphaFoldDB" id="A0A016QMX6"/>
<gene>
    <name evidence="9" type="primary">tatA</name>
    <name evidence="10" type="ORF">DEIPH_ctg040orf0059</name>
</gene>
<keyword evidence="5 9" id="KW-0653">Protein transport</keyword>
<dbReference type="InterPro" id="IPR006312">
    <property type="entry name" value="TatA/E"/>
</dbReference>
<keyword evidence="2 9" id="KW-0813">Transport</keyword>
<evidence type="ECO:0000256" key="1">
    <source>
        <dbReference type="ARBA" id="ARBA00004162"/>
    </source>
</evidence>